<evidence type="ECO:0000256" key="1">
    <source>
        <dbReference type="ARBA" id="ARBA00001974"/>
    </source>
</evidence>
<accession>A0AA38H7H3</accession>
<dbReference type="Gene3D" id="3.40.50.720">
    <property type="entry name" value="NAD(P)-binding Rossmann-like Domain"/>
    <property type="match status" value="1"/>
</dbReference>
<dbReference type="PIRSF" id="PIRSF000189">
    <property type="entry name" value="D-aa_oxidase"/>
    <property type="match status" value="1"/>
</dbReference>
<comment type="similarity">
    <text evidence="2">Belongs to the DAMOX/DASOX family.</text>
</comment>
<comment type="cofactor">
    <cofactor evidence="1">
        <name>FAD</name>
        <dbReference type="ChEBI" id="CHEBI:57692"/>
    </cofactor>
</comment>
<comment type="caution">
    <text evidence="7">The sequence shown here is derived from an EMBL/GenBank/DDBJ whole genome shotgun (WGS) entry which is preliminary data.</text>
</comment>
<dbReference type="PANTHER" id="PTHR11530:SF30">
    <property type="entry name" value="FAD DEPENDENT OXIDOREDUCTASE DOMAIN-CONTAINING PROTEIN"/>
    <property type="match status" value="1"/>
</dbReference>
<dbReference type="PROSITE" id="PS00677">
    <property type="entry name" value="DAO"/>
    <property type="match status" value="1"/>
</dbReference>
<dbReference type="GO" id="GO:0019478">
    <property type="term" value="P:D-amino acid catabolic process"/>
    <property type="evidence" value="ECO:0007669"/>
    <property type="project" value="TreeGrafter"/>
</dbReference>
<evidence type="ECO:0000313" key="7">
    <source>
        <dbReference type="EMBL" id="KAI9634226.1"/>
    </source>
</evidence>
<dbReference type="EMBL" id="JAKWFO010000008">
    <property type="protein sequence ID" value="KAI9634226.1"/>
    <property type="molecule type" value="Genomic_DNA"/>
</dbReference>
<name>A0AA38H7H3_9TREE</name>
<keyword evidence="4" id="KW-0274">FAD</keyword>
<keyword evidence="5" id="KW-0560">Oxidoreductase</keyword>
<sequence>MGQQKYDAAILGAGVIGLSIALNLHQRGLRVAIVARDLPEDIASTAFASPWAGCNWYPFDNTGDTPSSARETITFPYLDKLSTAHPELCERIPFYSVWDHAKPPGEDEVWFRDIVGSYERVTTNIPGNKAHGRRWTSFILHAPRYIAHLASELRQAGVPIIRHSLSSLDEAYTYSDLVINALGLGAKWLPGVQDDKVYAARGQTILVKAEKWKKVCVMHVEGFNPAPGQKLPDPAYIIPRPGPDHHFILGGTYLSGNHDISPDPATAERILRECKALMGDTDGSGQGVEIVSHNVGLRPAREGGARIELERKVVKGIKVGVVHAYGFGSAGYQQSWGTAEEVAGLVDRYLGKERAAL</sequence>
<reference evidence="7" key="1">
    <citation type="journal article" date="2022" name="G3 (Bethesda)">
        <title>High quality genome of the basidiomycete yeast Dioszegia hungarica PDD-24b-2 isolated from cloud water.</title>
        <authorList>
            <person name="Jarrige D."/>
            <person name="Haridas S."/>
            <person name="Bleykasten-Grosshans C."/>
            <person name="Joly M."/>
            <person name="Nadalig T."/>
            <person name="Sancelme M."/>
            <person name="Vuilleumier S."/>
            <person name="Grigoriev I.V."/>
            <person name="Amato P."/>
            <person name="Bringel F."/>
        </authorList>
    </citation>
    <scope>NUCLEOTIDE SEQUENCE</scope>
    <source>
        <strain evidence="7">PDD-24b-2</strain>
    </source>
</reference>
<dbReference type="Pfam" id="PF01266">
    <property type="entry name" value="DAO"/>
    <property type="match status" value="1"/>
</dbReference>
<dbReference type="GO" id="GO:0071949">
    <property type="term" value="F:FAD binding"/>
    <property type="evidence" value="ECO:0007669"/>
    <property type="project" value="InterPro"/>
</dbReference>
<evidence type="ECO:0000259" key="6">
    <source>
        <dbReference type="Pfam" id="PF01266"/>
    </source>
</evidence>
<dbReference type="PANTHER" id="PTHR11530">
    <property type="entry name" value="D-AMINO ACID OXIDASE"/>
    <property type="match status" value="1"/>
</dbReference>
<dbReference type="InterPro" id="IPR006181">
    <property type="entry name" value="D-amino_acid_oxidase_CS"/>
</dbReference>
<dbReference type="Proteomes" id="UP001164286">
    <property type="component" value="Unassembled WGS sequence"/>
</dbReference>
<dbReference type="GO" id="GO:0003884">
    <property type="term" value="F:D-amino-acid oxidase activity"/>
    <property type="evidence" value="ECO:0007669"/>
    <property type="project" value="InterPro"/>
</dbReference>
<keyword evidence="8" id="KW-1185">Reference proteome</keyword>
<evidence type="ECO:0000256" key="2">
    <source>
        <dbReference type="ARBA" id="ARBA00006730"/>
    </source>
</evidence>
<proteinExistence type="inferred from homology"/>
<dbReference type="SUPFAM" id="SSF54373">
    <property type="entry name" value="FAD-linked reductases, C-terminal domain"/>
    <property type="match status" value="1"/>
</dbReference>
<dbReference type="AlphaFoldDB" id="A0AA38H7H3"/>
<dbReference type="SUPFAM" id="SSF51971">
    <property type="entry name" value="Nucleotide-binding domain"/>
    <property type="match status" value="1"/>
</dbReference>
<dbReference type="GeneID" id="77728217"/>
<evidence type="ECO:0000313" key="8">
    <source>
        <dbReference type="Proteomes" id="UP001164286"/>
    </source>
</evidence>
<keyword evidence="3" id="KW-0285">Flavoprotein</keyword>
<dbReference type="GO" id="GO:0005737">
    <property type="term" value="C:cytoplasm"/>
    <property type="evidence" value="ECO:0007669"/>
    <property type="project" value="TreeGrafter"/>
</dbReference>
<gene>
    <name evidence="7" type="ORF">MKK02DRAFT_34767</name>
</gene>
<evidence type="ECO:0000256" key="3">
    <source>
        <dbReference type="ARBA" id="ARBA00022630"/>
    </source>
</evidence>
<feature type="domain" description="FAD dependent oxidoreductase" evidence="6">
    <location>
        <begin position="7"/>
        <end position="344"/>
    </location>
</feature>
<dbReference type="InterPro" id="IPR006076">
    <property type="entry name" value="FAD-dep_OxRdtase"/>
</dbReference>
<dbReference type="Gene3D" id="3.30.9.10">
    <property type="entry name" value="D-Amino Acid Oxidase, subunit A, domain 2"/>
    <property type="match status" value="1"/>
</dbReference>
<organism evidence="7 8">
    <name type="scientific">Dioszegia hungarica</name>
    <dbReference type="NCBI Taxonomy" id="4972"/>
    <lineage>
        <taxon>Eukaryota</taxon>
        <taxon>Fungi</taxon>
        <taxon>Dikarya</taxon>
        <taxon>Basidiomycota</taxon>
        <taxon>Agaricomycotina</taxon>
        <taxon>Tremellomycetes</taxon>
        <taxon>Tremellales</taxon>
        <taxon>Bulleribasidiaceae</taxon>
        <taxon>Dioszegia</taxon>
    </lineage>
</organism>
<evidence type="ECO:0000256" key="4">
    <source>
        <dbReference type="ARBA" id="ARBA00022827"/>
    </source>
</evidence>
<protein>
    <recommendedName>
        <fullName evidence="6">FAD dependent oxidoreductase domain-containing protein</fullName>
    </recommendedName>
</protein>
<dbReference type="InterPro" id="IPR023209">
    <property type="entry name" value="DAO"/>
</dbReference>
<dbReference type="RefSeq" id="XP_052944003.1">
    <property type="nucleotide sequence ID" value="XM_053089012.1"/>
</dbReference>
<evidence type="ECO:0000256" key="5">
    <source>
        <dbReference type="ARBA" id="ARBA00023002"/>
    </source>
</evidence>